<name>A0A9W9YYX4_9CNID</name>
<evidence type="ECO:0000313" key="2">
    <source>
        <dbReference type="EMBL" id="KAJ7371975.1"/>
    </source>
</evidence>
<organism evidence="2 3">
    <name type="scientific">Desmophyllum pertusum</name>
    <dbReference type="NCBI Taxonomy" id="174260"/>
    <lineage>
        <taxon>Eukaryota</taxon>
        <taxon>Metazoa</taxon>
        <taxon>Cnidaria</taxon>
        <taxon>Anthozoa</taxon>
        <taxon>Hexacorallia</taxon>
        <taxon>Scleractinia</taxon>
        <taxon>Caryophylliina</taxon>
        <taxon>Caryophylliidae</taxon>
        <taxon>Desmophyllum</taxon>
    </lineage>
</organism>
<keyword evidence="3" id="KW-1185">Reference proteome</keyword>
<evidence type="ECO:0000259" key="1">
    <source>
        <dbReference type="Pfam" id="PF18199"/>
    </source>
</evidence>
<proteinExistence type="predicted"/>
<sequence length="125" mass="13992">MLTETRLLRVLTCRVAVTRADGPSVARRCFLRAIRSSGELRCWTLRSEALAGALLKQEVPVSWSSRLEGPEDPIRWLRALVAKTLALGSWAEKCSSDSLLRDGLDLSDLFHPDTFLNALRQQTAR</sequence>
<dbReference type="EMBL" id="MU826839">
    <property type="protein sequence ID" value="KAJ7371975.1"/>
    <property type="molecule type" value="Genomic_DNA"/>
</dbReference>
<reference evidence="2" key="1">
    <citation type="submission" date="2023-01" db="EMBL/GenBank/DDBJ databases">
        <title>Genome assembly of the deep-sea coral Lophelia pertusa.</title>
        <authorList>
            <person name="Herrera S."/>
            <person name="Cordes E."/>
        </authorList>
    </citation>
    <scope>NUCLEOTIDE SEQUENCE</scope>
    <source>
        <strain evidence="2">USNM1676648</strain>
        <tissue evidence="2">Polyp</tissue>
    </source>
</reference>
<gene>
    <name evidence="2" type="primary">DYNC2H1</name>
    <name evidence="2" type="ORF">OS493_021401</name>
</gene>
<dbReference type="AlphaFoldDB" id="A0A9W9YYX4"/>
<dbReference type="OrthoDB" id="10252139at2759"/>
<comment type="caution">
    <text evidence="2">The sequence shown here is derived from an EMBL/GenBank/DDBJ whole genome shotgun (WGS) entry which is preliminary data.</text>
</comment>
<dbReference type="InterPro" id="IPR041228">
    <property type="entry name" value="Dynein_C"/>
</dbReference>
<dbReference type="Proteomes" id="UP001163046">
    <property type="component" value="Unassembled WGS sequence"/>
</dbReference>
<feature type="domain" description="Dynein heavy chain C-terminal" evidence="1">
    <location>
        <begin position="46"/>
        <end position="125"/>
    </location>
</feature>
<evidence type="ECO:0000313" key="3">
    <source>
        <dbReference type="Proteomes" id="UP001163046"/>
    </source>
</evidence>
<dbReference type="Pfam" id="PF18199">
    <property type="entry name" value="Dynein_C"/>
    <property type="match status" value="1"/>
</dbReference>
<protein>
    <submittedName>
        <fullName evidence="2">Cytoplasmic dynein 2 heavy chain 1</fullName>
    </submittedName>
</protein>
<accession>A0A9W9YYX4</accession>